<dbReference type="GO" id="GO:0005975">
    <property type="term" value="P:carbohydrate metabolic process"/>
    <property type="evidence" value="ECO:0007669"/>
    <property type="project" value="InterPro"/>
</dbReference>
<evidence type="ECO:0000259" key="2">
    <source>
        <dbReference type="Pfam" id="PF01039"/>
    </source>
</evidence>
<feature type="domain" description="Acetyl-coenzyme A carboxylase carboxyl transferase subunit beta" evidence="2">
    <location>
        <begin position="73"/>
        <end position="254"/>
    </location>
</feature>
<comment type="caution">
    <text evidence="3">The sequence shown here is derived from an EMBL/GenBank/DDBJ whole genome shotgun (WGS) entry which is preliminary data.</text>
</comment>
<dbReference type="GO" id="GO:2001295">
    <property type="term" value="P:malonyl-CoA biosynthetic process"/>
    <property type="evidence" value="ECO:0007669"/>
    <property type="project" value="TreeGrafter"/>
</dbReference>
<dbReference type="InterPro" id="IPR034733">
    <property type="entry name" value="AcCoA_carboxyl_beta"/>
</dbReference>
<dbReference type="Proteomes" id="UP000630097">
    <property type="component" value="Unassembled WGS sequence"/>
</dbReference>
<dbReference type="NCBIfam" id="NF005530">
    <property type="entry name" value="PRK07189.1"/>
    <property type="match status" value="1"/>
</dbReference>
<evidence type="ECO:0000313" key="4">
    <source>
        <dbReference type="Proteomes" id="UP000630097"/>
    </source>
</evidence>
<organism evidence="3 4">
    <name type="scientific">Planotetraspora kaengkrachanensis</name>
    <dbReference type="NCBI Taxonomy" id="575193"/>
    <lineage>
        <taxon>Bacteria</taxon>
        <taxon>Bacillati</taxon>
        <taxon>Actinomycetota</taxon>
        <taxon>Actinomycetes</taxon>
        <taxon>Streptosporangiales</taxon>
        <taxon>Streptosporangiaceae</taxon>
        <taxon>Planotetraspora</taxon>
    </lineage>
</organism>
<dbReference type="InterPro" id="IPR029045">
    <property type="entry name" value="ClpP/crotonase-like_dom_sf"/>
</dbReference>
<gene>
    <name evidence="3" type="ORF">Pka01_25260</name>
</gene>
<dbReference type="GO" id="GO:0016831">
    <property type="term" value="F:carboxy-lyase activity"/>
    <property type="evidence" value="ECO:0007669"/>
    <property type="project" value="InterPro"/>
</dbReference>
<dbReference type="PANTHER" id="PTHR42995:SF1">
    <property type="entry name" value="MALONATE DECARBOXYLASE BETA SUBUNIT"/>
    <property type="match status" value="1"/>
</dbReference>
<evidence type="ECO:0000313" key="3">
    <source>
        <dbReference type="EMBL" id="GIG79399.1"/>
    </source>
</evidence>
<dbReference type="GO" id="GO:0006633">
    <property type="term" value="P:fatty acid biosynthetic process"/>
    <property type="evidence" value="ECO:0007669"/>
    <property type="project" value="TreeGrafter"/>
</dbReference>
<dbReference type="NCBIfam" id="TIGR03133">
    <property type="entry name" value="malonate_beta"/>
    <property type="match status" value="1"/>
</dbReference>
<dbReference type="Gene3D" id="3.90.226.10">
    <property type="entry name" value="2-enoyl-CoA Hydratase, Chain A, domain 1"/>
    <property type="match status" value="1"/>
</dbReference>
<dbReference type="Pfam" id="PF01039">
    <property type="entry name" value="Carboxyl_trans"/>
    <property type="match status" value="1"/>
</dbReference>
<dbReference type="InterPro" id="IPR017556">
    <property type="entry name" value="Malonate_beta"/>
</dbReference>
<keyword evidence="4" id="KW-1185">Reference proteome</keyword>
<protein>
    <recommendedName>
        <fullName evidence="2">Acetyl-coenzyme A carboxylase carboxyl transferase subunit beta domain-containing protein</fullName>
    </recommendedName>
</protein>
<dbReference type="SUPFAM" id="SSF52096">
    <property type="entry name" value="ClpP/crotonase"/>
    <property type="match status" value="1"/>
</dbReference>
<reference evidence="3 4" key="1">
    <citation type="submission" date="2021-01" db="EMBL/GenBank/DDBJ databases">
        <title>Whole genome shotgun sequence of Planotetraspora kaengkrachanensis NBRC 104272.</title>
        <authorList>
            <person name="Komaki H."/>
            <person name="Tamura T."/>
        </authorList>
    </citation>
    <scope>NUCLEOTIDE SEQUENCE [LARGE SCALE GENOMIC DNA]</scope>
    <source>
        <strain evidence="3 4">NBRC 104272</strain>
    </source>
</reference>
<accession>A0A8J3PSG0</accession>
<feature type="region of interest" description="Disordered" evidence="1">
    <location>
        <begin position="261"/>
        <end position="290"/>
    </location>
</feature>
<dbReference type="PANTHER" id="PTHR42995">
    <property type="entry name" value="ACETYL-COENZYME A CARBOXYLASE CARBOXYL TRANSFERASE SUBUNIT BETA, CHLOROPLASTIC"/>
    <property type="match status" value="1"/>
</dbReference>
<evidence type="ECO:0000256" key="1">
    <source>
        <dbReference type="SAM" id="MobiDB-lite"/>
    </source>
</evidence>
<proteinExistence type="predicted"/>
<dbReference type="AlphaFoldDB" id="A0A8J3PSG0"/>
<feature type="compositionally biased region" description="Basic and acidic residues" evidence="1">
    <location>
        <begin position="263"/>
        <end position="280"/>
    </location>
</feature>
<sequence length="307" mass="31577">MTSPAPTGNGHTNGQTNGQTGWNAMLARVGFIELDARARAAALLDDGTARELCGPFDRIESPWLEPQDVVPASDDGVVVVRGRLDGRPAVVIAIEQAFQGGGIGEVSGVKIAASLSLAARDTREGAPTVAVLLLETGGVRLQEANLGLATVAEVCSALLELRALQPVVGVIAGSMGCFGGMSIAAGLCSTLIMTREGRLGLNGPQVIESEAGVAEFDASDPTLIWAIDGGAQRTGTGLADVLVLDDVAAVRSAVIEAAGRGAPGEHRSRRLRESRTRLDAVDPADPPEPADLAAVWARAVPAEGDRR</sequence>
<name>A0A8J3PSG0_9ACTN</name>
<dbReference type="GO" id="GO:0003989">
    <property type="term" value="F:acetyl-CoA carboxylase activity"/>
    <property type="evidence" value="ECO:0007669"/>
    <property type="project" value="TreeGrafter"/>
</dbReference>
<dbReference type="EMBL" id="BONV01000009">
    <property type="protein sequence ID" value="GIG79399.1"/>
    <property type="molecule type" value="Genomic_DNA"/>
</dbReference>
<dbReference type="RefSeq" id="WP_203882869.1">
    <property type="nucleotide sequence ID" value="NZ_BAABHH010000039.1"/>
</dbReference>